<evidence type="ECO:0000256" key="2">
    <source>
        <dbReference type="ARBA" id="ARBA00011062"/>
    </source>
</evidence>
<evidence type="ECO:0000256" key="1">
    <source>
        <dbReference type="ARBA" id="ARBA00000815"/>
    </source>
</evidence>
<dbReference type="InterPro" id="IPR030048">
    <property type="entry name" value="SurE"/>
</dbReference>
<proteinExistence type="inferred from homology"/>
<dbReference type="Gene3D" id="3.40.1210.10">
    <property type="entry name" value="Survival protein SurE-like phosphatase/nucleotidase"/>
    <property type="match status" value="1"/>
</dbReference>
<evidence type="ECO:0000256" key="3">
    <source>
        <dbReference type="ARBA" id="ARBA00012643"/>
    </source>
</evidence>
<dbReference type="Proteomes" id="UP000268033">
    <property type="component" value="Unassembled WGS sequence"/>
</dbReference>
<evidence type="ECO:0000256" key="4">
    <source>
        <dbReference type="ARBA" id="ARBA00022723"/>
    </source>
</evidence>
<dbReference type="PROSITE" id="PS51257">
    <property type="entry name" value="PROKAR_LIPOPROTEIN"/>
    <property type="match status" value="1"/>
</dbReference>
<name>A0A3N1NVB1_9GAMM</name>
<accession>A0A3N1NVB1</accession>
<dbReference type="PANTHER" id="PTHR30457">
    <property type="entry name" value="5'-NUCLEOTIDASE SURE"/>
    <property type="match status" value="1"/>
</dbReference>
<feature type="signal peptide" evidence="6">
    <location>
        <begin position="1"/>
        <end position="23"/>
    </location>
</feature>
<dbReference type="STRING" id="584787.GCA_001247655_02007"/>
<keyword evidence="9" id="KW-1185">Reference proteome</keyword>
<protein>
    <recommendedName>
        <fullName evidence="3">5'-nucleotidase</fullName>
        <ecNumber evidence="3">3.1.3.5</ecNumber>
    </recommendedName>
</protein>
<dbReference type="RefSeq" id="WP_123422575.1">
    <property type="nucleotide sequence ID" value="NZ_RJUL01000012.1"/>
</dbReference>
<sequence length="335" mass="34046">MLKQSLLATALGCAALVSTQACALNIVLTNDDSWSTANIQALKTALVADGHSVLVSAPCTQESGKGGAMNIMKAVPVQTKSDDPDQFCVGDTDTSLAFSTFSEGTPVMAALYGIDVAAKAKWGSAPDLVISGPNEGNNLGYLNNNSGTLGATMVMLARGIPAIAVSAGTSSGSDSSQAPKIANIVVKLVDQLVSTRPANLPLLPPHLGLNVNIPDAIDSNLGFKLTDVGWNGGGTELAFSADMSSSDLIMQYVAQSLVAAGYASDLQSALAMAKVMYAGKAGLTMQQGDAGDSAEVSEGVAVGQGYVTISTIDGSIQASRAQQAYAQQRLAGLGQ</sequence>
<evidence type="ECO:0000256" key="6">
    <source>
        <dbReference type="SAM" id="SignalP"/>
    </source>
</evidence>
<feature type="chain" id="PRO_5018242303" description="5'-nucleotidase" evidence="6">
    <location>
        <begin position="24"/>
        <end position="335"/>
    </location>
</feature>
<evidence type="ECO:0000259" key="7">
    <source>
        <dbReference type="Pfam" id="PF01975"/>
    </source>
</evidence>
<dbReference type="GO" id="GO:0008253">
    <property type="term" value="F:5'-nucleotidase activity"/>
    <property type="evidence" value="ECO:0007669"/>
    <property type="project" value="UniProtKB-EC"/>
</dbReference>
<evidence type="ECO:0000256" key="5">
    <source>
        <dbReference type="ARBA" id="ARBA00022801"/>
    </source>
</evidence>
<feature type="domain" description="Survival protein SurE-like phosphatase/nucleotidase" evidence="7">
    <location>
        <begin position="26"/>
        <end position="229"/>
    </location>
</feature>
<dbReference type="PANTHER" id="PTHR30457:SF0">
    <property type="entry name" value="PHOSPHATASE, PUTATIVE (AFU_ORTHOLOGUE AFUA_4G01070)-RELATED"/>
    <property type="match status" value="1"/>
</dbReference>
<dbReference type="AlphaFoldDB" id="A0A3N1NVB1"/>
<dbReference type="InterPro" id="IPR002828">
    <property type="entry name" value="SurE-like_Pase/nucleotidase"/>
</dbReference>
<comment type="caution">
    <text evidence="8">The sequence shown here is derived from an EMBL/GenBank/DDBJ whole genome shotgun (WGS) entry which is preliminary data.</text>
</comment>
<reference evidence="8 9" key="1">
    <citation type="submission" date="2018-11" db="EMBL/GenBank/DDBJ databases">
        <title>Genomic Encyclopedia of Type Strains, Phase IV (KMG-IV): sequencing the most valuable type-strain genomes for metagenomic binning, comparative biology and taxonomic classification.</title>
        <authorList>
            <person name="Goeker M."/>
        </authorList>
    </citation>
    <scope>NUCLEOTIDE SEQUENCE [LARGE SCALE GENOMIC DNA]</scope>
    <source>
        <strain evidence="8 9">DSM 21945</strain>
    </source>
</reference>
<dbReference type="EMBL" id="RJUL01000012">
    <property type="protein sequence ID" value="ROQ19158.1"/>
    <property type="molecule type" value="Genomic_DNA"/>
</dbReference>
<dbReference type="GO" id="GO:0046872">
    <property type="term" value="F:metal ion binding"/>
    <property type="evidence" value="ECO:0007669"/>
    <property type="project" value="UniProtKB-KW"/>
</dbReference>
<keyword evidence="4" id="KW-0479">Metal-binding</keyword>
<comment type="similarity">
    <text evidence="2">Belongs to the SurE nucleotidase family.</text>
</comment>
<keyword evidence="6" id="KW-0732">Signal</keyword>
<gene>
    <name evidence="8" type="ORF">EDC28_11278</name>
</gene>
<evidence type="ECO:0000313" key="8">
    <source>
        <dbReference type="EMBL" id="ROQ19158.1"/>
    </source>
</evidence>
<dbReference type="Pfam" id="PF01975">
    <property type="entry name" value="SurE"/>
    <property type="match status" value="1"/>
</dbReference>
<keyword evidence="5" id="KW-0378">Hydrolase</keyword>
<comment type="catalytic activity">
    <reaction evidence="1">
        <text>a ribonucleoside 5'-phosphate + H2O = a ribonucleoside + phosphate</text>
        <dbReference type="Rhea" id="RHEA:12484"/>
        <dbReference type="ChEBI" id="CHEBI:15377"/>
        <dbReference type="ChEBI" id="CHEBI:18254"/>
        <dbReference type="ChEBI" id="CHEBI:43474"/>
        <dbReference type="ChEBI" id="CHEBI:58043"/>
        <dbReference type="EC" id="3.1.3.5"/>
    </reaction>
</comment>
<dbReference type="EC" id="3.1.3.5" evidence="3"/>
<evidence type="ECO:0000313" key="9">
    <source>
        <dbReference type="Proteomes" id="UP000268033"/>
    </source>
</evidence>
<organism evidence="8 9">
    <name type="scientific">Gallaecimonas pentaromativorans</name>
    <dbReference type="NCBI Taxonomy" id="584787"/>
    <lineage>
        <taxon>Bacteria</taxon>
        <taxon>Pseudomonadati</taxon>
        <taxon>Pseudomonadota</taxon>
        <taxon>Gammaproteobacteria</taxon>
        <taxon>Enterobacterales</taxon>
        <taxon>Gallaecimonadaceae</taxon>
        <taxon>Gallaecimonas</taxon>
    </lineage>
</organism>
<dbReference type="InterPro" id="IPR036523">
    <property type="entry name" value="SurE-like_sf"/>
</dbReference>
<dbReference type="SUPFAM" id="SSF64167">
    <property type="entry name" value="SurE-like"/>
    <property type="match status" value="1"/>
</dbReference>